<protein>
    <submittedName>
        <fullName evidence="1">Uncharacterized protein</fullName>
    </submittedName>
</protein>
<dbReference type="AlphaFoldDB" id="A0A5N6EVZ5"/>
<proteinExistence type="predicted"/>
<reference evidence="1 2" key="1">
    <citation type="submission" date="2019-04" db="EMBL/GenBank/DDBJ databases">
        <title>Fungal friends and foes A comparative genomics study of 23 Aspergillus species from section Flavi.</title>
        <authorList>
            <consortium name="DOE Joint Genome Institute"/>
            <person name="Kjaerbolling I."/>
            <person name="Vesth T.C."/>
            <person name="Frisvad J.C."/>
            <person name="Nybo J.L."/>
            <person name="Theobald S."/>
            <person name="Kildgaard S."/>
            <person name="Petersen T.I."/>
            <person name="Kuo A."/>
            <person name="Sato A."/>
            <person name="Lyhne E.K."/>
            <person name="Kogle M.E."/>
            <person name="Wiebenga A."/>
            <person name="Kun R.S."/>
            <person name="Lubbers R.J."/>
            <person name="Makela M.R."/>
            <person name="Barry K."/>
            <person name="Chovatia M."/>
            <person name="Clum A."/>
            <person name="Daum C."/>
            <person name="Haridas S."/>
            <person name="He G."/>
            <person name="LaButti K."/>
            <person name="Lipzen A."/>
            <person name="Mondo S."/>
            <person name="Pangilinan J."/>
            <person name="Riley R."/>
            <person name="Salamov A."/>
            <person name="Simmons B.A."/>
            <person name="Magnuson J.K."/>
            <person name="Henrissat B."/>
            <person name="Mortensen U.H."/>
            <person name="Larsen T.O."/>
            <person name="De vries R.P."/>
            <person name="Grigoriev I.V."/>
            <person name="Machida M."/>
            <person name="Baker S.E."/>
            <person name="Andersen M.R."/>
        </authorList>
    </citation>
    <scope>NUCLEOTIDE SEQUENCE [LARGE SCALE GENOMIC DNA]</scope>
    <source>
        <strain evidence="1 2">CBS 126849</strain>
    </source>
</reference>
<gene>
    <name evidence="1" type="ORF">BDV33DRAFT_202468</name>
</gene>
<name>A0A5N6EVZ5_9EURO</name>
<dbReference type="Proteomes" id="UP000326799">
    <property type="component" value="Unassembled WGS sequence"/>
</dbReference>
<evidence type="ECO:0000313" key="2">
    <source>
        <dbReference type="Proteomes" id="UP000326799"/>
    </source>
</evidence>
<accession>A0A5N6EVZ5</accession>
<evidence type="ECO:0000313" key="1">
    <source>
        <dbReference type="EMBL" id="KAB8221469.1"/>
    </source>
</evidence>
<dbReference type="EMBL" id="ML733420">
    <property type="protein sequence ID" value="KAB8221469.1"/>
    <property type="molecule type" value="Genomic_DNA"/>
</dbReference>
<keyword evidence="2" id="KW-1185">Reference proteome</keyword>
<organism evidence="1 2">
    <name type="scientific">Aspergillus novoparasiticus</name>
    <dbReference type="NCBI Taxonomy" id="986946"/>
    <lineage>
        <taxon>Eukaryota</taxon>
        <taxon>Fungi</taxon>
        <taxon>Dikarya</taxon>
        <taxon>Ascomycota</taxon>
        <taxon>Pezizomycotina</taxon>
        <taxon>Eurotiomycetes</taxon>
        <taxon>Eurotiomycetidae</taxon>
        <taxon>Eurotiales</taxon>
        <taxon>Aspergillaceae</taxon>
        <taxon>Aspergillus</taxon>
        <taxon>Aspergillus subgen. Circumdati</taxon>
    </lineage>
</organism>
<sequence length="232" mass="26437">MRQSAFLRQFFLPPTSVKIGRFLFRTPVIEKVQTRYSGGEALRNTNTFASDLTALLSTWISTRTAAAIQTSTSQVKTYYLDNSEQWFRDAIQQKEVRKWMERVINEGEPIYLVVGLSASDVVVPLGGLVDPSVGGSRDHSERLEMQFEAPGEQVVAVQYRKAKFEFLSSRNVDTAALNKVARWKRYDRPRYLHSEADDMVEVELEDLLDSDGEFEEHSIGPETIFCSLNEDL</sequence>